<dbReference type="RefSeq" id="WP_111655067.1">
    <property type="nucleotide sequence ID" value="NZ_JACHWI010000008.1"/>
</dbReference>
<proteinExistence type="predicted"/>
<gene>
    <name evidence="2" type="ORF">B0I29_13157</name>
</gene>
<keyword evidence="1" id="KW-0812">Transmembrane</keyword>
<name>A0A327Z115_9ACTN</name>
<dbReference type="AlphaFoldDB" id="A0A327Z115"/>
<reference evidence="2 3" key="1">
    <citation type="submission" date="2018-06" db="EMBL/GenBank/DDBJ databases">
        <title>Genomic Encyclopedia of Type Strains, Phase III (KMG-III): the genomes of soil and plant-associated and newly described type strains.</title>
        <authorList>
            <person name="Whitman W."/>
        </authorList>
    </citation>
    <scope>NUCLEOTIDE SEQUENCE [LARGE SCALE GENOMIC DNA]</scope>
    <source>
        <strain evidence="2 3">CGMCC 4.7090</strain>
    </source>
</reference>
<dbReference type="Proteomes" id="UP000249341">
    <property type="component" value="Unassembled WGS sequence"/>
</dbReference>
<keyword evidence="1" id="KW-0472">Membrane</keyword>
<evidence type="ECO:0000313" key="2">
    <source>
        <dbReference type="EMBL" id="RAK25706.1"/>
    </source>
</evidence>
<comment type="caution">
    <text evidence="2">The sequence shown here is derived from an EMBL/GenBank/DDBJ whole genome shotgun (WGS) entry which is preliminary data.</text>
</comment>
<accession>A0A327Z115</accession>
<evidence type="ECO:0000313" key="3">
    <source>
        <dbReference type="Proteomes" id="UP000249341"/>
    </source>
</evidence>
<protein>
    <submittedName>
        <fullName evidence="2">Uncharacterized protein</fullName>
    </submittedName>
</protein>
<feature type="transmembrane region" description="Helical" evidence="1">
    <location>
        <begin position="36"/>
        <end position="54"/>
    </location>
</feature>
<sequence length="64" mass="7043">MLKPWIAYILIPLPVHVALTLMARSAQFADSPLQHFWVRVAIAATITAITTTVFSRHTAEPSNG</sequence>
<organism evidence="2 3">
    <name type="scientific">Actinoplanes lutulentus</name>
    <dbReference type="NCBI Taxonomy" id="1287878"/>
    <lineage>
        <taxon>Bacteria</taxon>
        <taxon>Bacillati</taxon>
        <taxon>Actinomycetota</taxon>
        <taxon>Actinomycetes</taxon>
        <taxon>Micromonosporales</taxon>
        <taxon>Micromonosporaceae</taxon>
        <taxon>Actinoplanes</taxon>
    </lineage>
</organism>
<keyword evidence="3" id="KW-1185">Reference proteome</keyword>
<feature type="transmembrane region" description="Helical" evidence="1">
    <location>
        <begin position="6"/>
        <end position="24"/>
    </location>
</feature>
<keyword evidence="1" id="KW-1133">Transmembrane helix</keyword>
<evidence type="ECO:0000256" key="1">
    <source>
        <dbReference type="SAM" id="Phobius"/>
    </source>
</evidence>
<dbReference type="EMBL" id="QLMJ01000031">
    <property type="protein sequence ID" value="RAK25706.1"/>
    <property type="molecule type" value="Genomic_DNA"/>
</dbReference>